<comment type="caution">
    <text evidence="1">The sequence shown here is derived from an EMBL/GenBank/DDBJ whole genome shotgun (WGS) entry which is preliminary data.</text>
</comment>
<proteinExistence type="predicted"/>
<dbReference type="EMBL" id="BAABHW010000002">
    <property type="protein sequence ID" value="GAA5072510.1"/>
    <property type="molecule type" value="Genomic_DNA"/>
</dbReference>
<dbReference type="Proteomes" id="UP001499910">
    <property type="component" value="Unassembled WGS sequence"/>
</dbReference>
<evidence type="ECO:0000313" key="1">
    <source>
        <dbReference type="EMBL" id="GAA5072510.1"/>
    </source>
</evidence>
<organism evidence="1 2">
    <name type="scientific">[Roseibacterium] beibuensis</name>
    <dbReference type="NCBI Taxonomy" id="1193142"/>
    <lineage>
        <taxon>Bacteria</taxon>
        <taxon>Pseudomonadati</taxon>
        <taxon>Pseudomonadota</taxon>
        <taxon>Alphaproteobacteria</taxon>
        <taxon>Rhodobacterales</taxon>
        <taxon>Roseobacteraceae</taxon>
        <taxon>Roseicyclus</taxon>
    </lineage>
</organism>
<dbReference type="RefSeq" id="WP_259550288.1">
    <property type="nucleotide sequence ID" value="NZ_BAABHW010000002.1"/>
</dbReference>
<evidence type="ECO:0000313" key="2">
    <source>
        <dbReference type="Proteomes" id="UP001499910"/>
    </source>
</evidence>
<sequence>MTGIGHNGGPSMEAGYGFRKLAWKKARRSLLPALPLEVVRVRVARARRLGLPYQTYATIRATAGRDIVAFLFSGNSLGLTARRIEMPEVEAGRLDGLSGAAARLGAVYHAPADVLAVNGARLEAAGPAPQMTASWRATRETLRGLIREEGLPLDGVVLVPATSIEAEWCATAGLAGSVPAERFFAPAP</sequence>
<gene>
    <name evidence="1" type="ORF">GCM10023209_17390</name>
</gene>
<keyword evidence="2" id="KW-1185">Reference proteome</keyword>
<protein>
    <submittedName>
        <fullName evidence="1">Uncharacterized protein</fullName>
    </submittedName>
</protein>
<reference evidence="2" key="1">
    <citation type="journal article" date="2019" name="Int. J. Syst. Evol. Microbiol.">
        <title>The Global Catalogue of Microorganisms (GCM) 10K type strain sequencing project: providing services to taxonomists for standard genome sequencing and annotation.</title>
        <authorList>
            <consortium name="The Broad Institute Genomics Platform"/>
            <consortium name="The Broad Institute Genome Sequencing Center for Infectious Disease"/>
            <person name="Wu L."/>
            <person name="Ma J."/>
        </authorList>
    </citation>
    <scope>NUCLEOTIDE SEQUENCE [LARGE SCALE GENOMIC DNA]</scope>
    <source>
        <strain evidence="2">JCM 18015</strain>
    </source>
</reference>
<name>A0ABP9LA33_9RHOB</name>
<accession>A0ABP9LA33</accession>